<sequence>MANYKITRKIEDSDNYGCNCFATNQKVGQTASPGGLLDGDIIWYLDADPGYTVNVVDFDIPNTNPTNAPQTPTKKTFQGAGVPSPILGVVFEQLTTTRIKIGIYLSPNGTHGINGNAFEMPTTNVNAALDIVGCANPAGESHNFEIICNHGDKGAPNNTVTIEPDHTATLSLSQPSSHEHHVNGVITNISDGDAMFTYLLTAPYMKKFVSVPSINISTSLYHYSSTASTDSDGNITSVLYTIFKGPGGSTNNTNTSNVPSVNTSYASLSTSSTATSSGSGYA</sequence>
<name>A0A218MN87_9VIRU</name>
<evidence type="ECO:0000313" key="1">
    <source>
        <dbReference type="EMBL" id="ASF00734.1"/>
    </source>
</evidence>
<dbReference type="EMBL" id="KY052853">
    <property type="protein sequence ID" value="ASF00734.1"/>
    <property type="molecule type" value="Genomic_DNA"/>
</dbReference>
<reference evidence="1" key="2">
    <citation type="journal article" date="2017" name="Nat. Commun.">
        <title>Single-virus genomics reveals hidden cosmopolitan and abundant viruses.</title>
        <authorList>
            <person name="Martinez-Hernandez F."/>
            <person name="Fornas O."/>
            <person name="Lluesma Gomez M."/>
            <person name="Bolduc B."/>
            <person name="de la Cruz Pena M.J."/>
            <person name="Martinez J.M."/>
            <person name="Anton J."/>
            <person name="Gasol J.M."/>
            <person name="Rosselli R."/>
            <person name="Rodriguez-Valera F."/>
            <person name="Sullivan M.B."/>
            <person name="Acinas S.G."/>
            <person name="Martinez-Garcia M."/>
        </authorList>
    </citation>
    <scope>NUCLEOTIDE SEQUENCE</scope>
</reference>
<protein>
    <submittedName>
        <fullName evidence="1">Uncharacterized protein</fullName>
    </submittedName>
</protein>
<organism evidence="1">
    <name type="scientific">uncultured virus</name>
    <dbReference type="NCBI Taxonomy" id="340016"/>
    <lineage>
        <taxon>Viruses</taxon>
        <taxon>environmental samples</taxon>
    </lineage>
</organism>
<proteinExistence type="predicted"/>
<accession>A0A218MN87</accession>
<reference evidence="1" key="1">
    <citation type="submission" date="2016-10" db="EMBL/GenBank/DDBJ databases">
        <authorList>
            <person name="Varghese N."/>
        </authorList>
    </citation>
    <scope>NUCLEOTIDE SEQUENCE</scope>
</reference>